<feature type="chain" id="PRO_5019293612" evidence="1">
    <location>
        <begin position="25"/>
        <end position="188"/>
    </location>
</feature>
<keyword evidence="1" id="KW-0732">Signal</keyword>
<name>A0A409YXQ5_9AGAR</name>
<keyword evidence="3" id="KW-1185">Reference proteome</keyword>
<comment type="caution">
    <text evidence="2">The sequence shown here is derived from an EMBL/GenBank/DDBJ whole genome shotgun (WGS) entry which is preliminary data.</text>
</comment>
<evidence type="ECO:0000256" key="1">
    <source>
        <dbReference type="SAM" id="SignalP"/>
    </source>
</evidence>
<organism evidence="2 3">
    <name type="scientific">Panaeolus cyanescens</name>
    <dbReference type="NCBI Taxonomy" id="181874"/>
    <lineage>
        <taxon>Eukaryota</taxon>
        <taxon>Fungi</taxon>
        <taxon>Dikarya</taxon>
        <taxon>Basidiomycota</taxon>
        <taxon>Agaricomycotina</taxon>
        <taxon>Agaricomycetes</taxon>
        <taxon>Agaricomycetidae</taxon>
        <taxon>Agaricales</taxon>
        <taxon>Agaricineae</taxon>
        <taxon>Galeropsidaceae</taxon>
        <taxon>Panaeolus</taxon>
    </lineage>
</organism>
<dbReference type="EMBL" id="NHTK01000344">
    <property type="protein sequence ID" value="PPR07743.1"/>
    <property type="molecule type" value="Genomic_DNA"/>
</dbReference>
<evidence type="ECO:0000313" key="3">
    <source>
        <dbReference type="Proteomes" id="UP000284842"/>
    </source>
</evidence>
<reference evidence="2 3" key="1">
    <citation type="journal article" date="2018" name="Evol. Lett.">
        <title>Horizontal gene cluster transfer increased hallucinogenic mushroom diversity.</title>
        <authorList>
            <person name="Reynolds H.T."/>
            <person name="Vijayakumar V."/>
            <person name="Gluck-Thaler E."/>
            <person name="Korotkin H.B."/>
            <person name="Matheny P.B."/>
            <person name="Slot J.C."/>
        </authorList>
    </citation>
    <scope>NUCLEOTIDE SEQUENCE [LARGE SCALE GENOMIC DNA]</scope>
    <source>
        <strain evidence="2 3">2629</strain>
    </source>
</reference>
<protein>
    <submittedName>
        <fullName evidence="2">Uncharacterized protein</fullName>
    </submittedName>
</protein>
<accession>A0A409YXQ5</accession>
<evidence type="ECO:0000313" key="2">
    <source>
        <dbReference type="EMBL" id="PPR07743.1"/>
    </source>
</evidence>
<proteinExistence type="predicted"/>
<dbReference type="AlphaFoldDB" id="A0A409YXQ5"/>
<dbReference type="Proteomes" id="UP000284842">
    <property type="component" value="Unassembled WGS sequence"/>
</dbReference>
<dbReference type="OrthoDB" id="3091922at2759"/>
<feature type="signal peptide" evidence="1">
    <location>
        <begin position="1"/>
        <end position="24"/>
    </location>
</feature>
<gene>
    <name evidence="2" type="ORF">CVT24_003741</name>
</gene>
<sequence>MAKFSARVLFVAAGLSIIPNLSVAGANVRLIDFQSNCIDLSRTTLSVDAPQAAVVGTYPCANNRAGFTWVATLSGLTSFNITSAVVPSIVLSVAAVGSTAPSSSVPLIDQPVLGRVGSIMTWKFVSNPNFSGKFNIVPSIAPGGVDVALRSYPRRSTASTPNDASYSPLILDTLNVRDPQQAFTIQNV</sequence>
<dbReference type="InParanoid" id="A0A409YXQ5"/>